<evidence type="ECO:0000256" key="4">
    <source>
        <dbReference type="ARBA" id="ARBA00023125"/>
    </source>
</evidence>
<dbReference type="Gene3D" id="3.30.730.10">
    <property type="entry name" value="AP2/ERF domain"/>
    <property type="match status" value="1"/>
</dbReference>
<dbReference type="GO" id="GO:0006950">
    <property type="term" value="P:response to stress"/>
    <property type="evidence" value="ECO:0000318"/>
    <property type="project" value="GO_Central"/>
</dbReference>
<comment type="caution">
    <text evidence="11">The sequence shown here is derived from an EMBL/GenBank/DDBJ whole genome shotgun (WGS) entry which is preliminary data.</text>
</comment>
<evidence type="ECO:0000256" key="9">
    <source>
        <dbReference type="SAM" id="MobiDB-lite"/>
    </source>
</evidence>
<dbReference type="PANTHER" id="PTHR31241">
    <property type="entry name" value="DEHYDRATION-RESPONSIVE ELEMENT-BINDING PROTEIN 2C"/>
    <property type="match status" value="1"/>
</dbReference>
<reference evidence="12" key="1">
    <citation type="journal article" date="2016" name="Nature">
        <title>The genome of the seagrass Zostera marina reveals angiosperm adaptation to the sea.</title>
        <authorList>
            <person name="Olsen J.L."/>
            <person name="Rouze P."/>
            <person name="Verhelst B."/>
            <person name="Lin Y.-C."/>
            <person name="Bayer T."/>
            <person name="Collen J."/>
            <person name="Dattolo E."/>
            <person name="De Paoli E."/>
            <person name="Dittami S."/>
            <person name="Maumus F."/>
            <person name="Michel G."/>
            <person name="Kersting A."/>
            <person name="Lauritano C."/>
            <person name="Lohaus R."/>
            <person name="Toepel M."/>
            <person name="Tonon T."/>
            <person name="Vanneste K."/>
            <person name="Amirebrahimi M."/>
            <person name="Brakel J."/>
            <person name="Bostroem C."/>
            <person name="Chovatia M."/>
            <person name="Grimwood J."/>
            <person name="Jenkins J.W."/>
            <person name="Jueterbock A."/>
            <person name="Mraz A."/>
            <person name="Stam W.T."/>
            <person name="Tice H."/>
            <person name="Bornberg-Bauer E."/>
            <person name="Green P.J."/>
            <person name="Pearson G.A."/>
            <person name="Procaccini G."/>
            <person name="Duarte C.M."/>
            <person name="Schmutz J."/>
            <person name="Reusch T.B.H."/>
            <person name="Van de Peer Y."/>
        </authorList>
    </citation>
    <scope>NUCLEOTIDE SEQUENCE [LARGE SCALE GENOMIC DNA]</scope>
    <source>
        <strain evidence="12">cv. Finnish</strain>
    </source>
</reference>
<dbReference type="STRING" id="29655.A0A0K9PXV4"/>
<dbReference type="GO" id="GO:0045893">
    <property type="term" value="P:positive regulation of DNA-templated transcription"/>
    <property type="evidence" value="ECO:0000318"/>
    <property type="project" value="GO_Central"/>
</dbReference>
<dbReference type="SMART" id="SM00380">
    <property type="entry name" value="AP2"/>
    <property type="match status" value="1"/>
</dbReference>
<keyword evidence="3" id="KW-0346">Stress response</keyword>
<feature type="compositionally biased region" description="Basic and acidic residues" evidence="9">
    <location>
        <begin position="16"/>
        <end position="25"/>
    </location>
</feature>
<keyword evidence="5" id="KW-0010">Activator</keyword>
<dbReference type="Pfam" id="PF00847">
    <property type="entry name" value="AP2"/>
    <property type="match status" value="1"/>
</dbReference>
<dbReference type="PROSITE" id="PS51032">
    <property type="entry name" value="AP2_ERF"/>
    <property type="match status" value="1"/>
</dbReference>
<dbReference type="AlphaFoldDB" id="A0A0K9PXV4"/>
<keyword evidence="6" id="KW-0804">Transcription</keyword>
<evidence type="ECO:0000256" key="5">
    <source>
        <dbReference type="ARBA" id="ARBA00023159"/>
    </source>
</evidence>
<evidence type="ECO:0000256" key="6">
    <source>
        <dbReference type="ARBA" id="ARBA00023163"/>
    </source>
</evidence>
<dbReference type="InterPro" id="IPR016177">
    <property type="entry name" value="DNA-bd_dom_sf"/>
</dbReference>
<evidence type="ECO:0000313" key="11">
    <source>
        <dbReference type="EMBL" id="KMZ73749.1"/>
    </source>
</evidence>
<keyword evidence="12" id="KW-1185">Reference proteome</keyword>
<dbReference type="EMBL" id="LFYR01000537">
    <property type="protein sequence ID" value="KMZ73749.1"/>
    <property type="molecule type" value="Genomic_DNA"/>
</dbReference>
<evidence type="ECO:0000256" key="2">
    <source>
        <dbReference type="ARBA" id="ARBA00023015"/>
    </source>
</evidence>
<dbReference type="GO" id="GO:0000976">
    <property type="term" value="F:transcription cis-regulatory region binding"/>
    <property type="evidence" value="ECO:0000318"/>
    <property type="project" value="GO_Central"/>
</dbReference>
<evidence type="ECO:0000256" key="1">
    <source>
        <dbReference type="ARBA" id="ARBA00004123"/>
    </source>
</evidence>
<feature type="domain" description="AP2/ERF" evidence="10">
    <location>
        <begin position="52"/>
        <end position="109"/>
    </location>
</feature>
<dbReference type="PANTHER" id="PTHR31241:SF62">
    <property type="entry name" value="DEHYDRATION-RESPONSIVE ELEMENT-BINDING PROTEIN 2D"/>
    <property type="match status" value="1"/>
</dbReference>
<dbReference type="SUPFAM" id="SSF54171">
    <property type="entry name" value="DNA-binding domain"/>
    <property type="match status" value="1"/>
</dbReference>
<dbReference type="OrthoDB" id="550883at2759"/>
<dbReference type="CDD" id="cd00018">
    <property type="entry name" value="AP2"/>
    <property type="match status" value="1"/>
</dbReference>
<evidence type="ECO:0000256" key="7">
    <source>
        <dbReference type="ARBA" id="ARBA00023242"/>
    </source>
</evidence>
<dbReference type="Proteomes" id="UP000036987">
    <property type="component" value="Unassembled WGS sequence"/>
</dbReference>
<dbReference type="InterPro" id="IPR036955">
    <property type="entry name" value="AP2/ERF_dom_sf"/>
</dbReference>
<dbReference type="OMA" id="NTSPAIH"/>
<keyword evidence="4" id="KW-0238">DNA-binding</keyword>
<proteinExistence type="inferred from homology"/>
<sequence>MATLEKWKQLNYQLENGKDGEEKAHKPVKPPAKGSRKGCMKGKGGPDNSNCNYRGVRQRTWGKWVAEIREPNRGKRLWLGTFPTSLDAARAYDEAAKAMYSSSARLNLNTSPAIHEVNKENEKIQEEQEEQGEQDISYMLDDLSDIIDINEIMGSVKMEQPRDLHDGKSDSEAFR</sequence>
<evidence type="ECO:0000256" key="8">
    <source>
        <dbReference type="ARBA" id="ARBA00024343"/>
    </source>
</evidence>
<organism evidence="11 12">
    <name type="scientific">Zostera marina</name>
    <name type="common">Eelgrass</name>
    <dbReference type="NCBI Taxonomy" id="29655"/>
    <lineage>
        <taxon>Eukaryota</taxon>
        <taxon>Viridiplantae</taxon>
        <taxon>Streptophyta</taxon>
        <taxon>Embryophyta</taxon>
        <taxon>Tracheophyta</taxon>
        <taxon>Spermatophyta</taxon>
        <taxon>Magnoliopsida</taxon>
        <taxon>Liliopsida</taxon>
        <taxon>Zosteraceae</taxon>
        <taxon>Zostera</taxon>
    </lineage>
</organism>
<accession>A0A0K9PXV4</accession>
<evidence type="ECO:0000313" key="12">
    <source>
        <dbReference type="Proteomes" id="UP000036987"/>
    </source>
</evidence>
<gene>
    <name evidence="11" type="ORF">ZOSMA_141G00210</name>
</gene>
<evidence type="ECO:0000259" key="10">
    <source>
        <dbReference type="PROSITE" id="PS51032"/>
    </source>
</evidence>
<name>A0A0K9PXV4_ZOSMR</name>
<evidence type="ECO:0000256" key="3">
    <source>
        <dbReference type="ARBA" id="ARBA00023016"/>
    </source>
</evidence>
<comment type="subcellular location">
    <subcellularLocation>
        <location evidence="1">Nucleus</location>
    </subcellularLocation>
</comment>
<dbReference type="InterPro" id="IPR001471">
    <property type="entry name" value="AP2/ERF_dom"/>
</dbReference>
<feature type="region of interest" description="Disordered" evidence="9">
    <location>
        <begin position="14"/>
        <end position="54"/>
    </location>
</feature>
<keyword evidence="2" id="KW-0805">Transcription regulation</keyword>
<keyword evidence="7" id="KW-0539">Nucleus</keyword>
<dbReference type="GO" id="GO:0003700">
    <property type="term" value="F:DNA-binding transcription factor activity"/>
    <property type="evidence" value="ECO:0000318"/>
    <property type="project" value="GO_Central"/>
</dbReference>
<comment type="similarity">
    <text evidence="8">Belongs to the AP2/ERF transcription factor family. ERF subfamily.</text>
</comment>
<dbReference type="PRINTS" id="PR00367">
    <property type="entry name" value="ETHRSPELEMNT"/>
</dbReference>
<dbReference type="GO" id="GO:0005634">
    <property type="term" value="C:nucleus"/>
    <property type="evidence" value="ECO:0000318"/>
    <property type="project" value="GO_Central"/>
</dbReference>
<dbReference type="FunFam" id="3.30.730.10:FF:000001">
    <property type="entry name" value="Ethylene-responsive transcription factor 2"/>
    <property type="match status" value="1"/>
</dbReference>
<protein>
    <submittedName>
        <fullName evidence="11">Putative dehydration-responsive element-binding protein 2H</fullName>
    </submittedName>
</protein>